<dbReference type="InterPro" id="IPR001245">
    <property type="entry name" value="Ser-Thr/Tyr_kinase_cat_dom"/>
</dbReference>
<dbReference type="InterPro" id="IPR055801">
    <property type="entry name" value="DUF7377"/>
</dbReference>
<dbReference type="AlphaFoldDB" id="A0AA38FSN3"/>
<feature type="non-terminal residue" evidence="3">
    <location>
        <position position="1"/>
    </location>
</feature>
<feature type="domain" description="Protein kinase" evidence="2">
    <location>
        <begin position="324"/>
        <end position="614"/>
    </location>
</feature>
<evidence type="ECO:0000313" key="4">
    <source>
        <dbReference type="Proteomes" id="UP000824469"/>
    </source>
</evidence>
<sequence length="614" mass="68135">MAAALECWSRRPSMDEEMLEQVLMRNGERSEVVKGDNELIASKNQNLENNNNSGLKDAVQKKWQKLGRNVAGAITTLKNTLNLDNVSREAAKNECKKVVWGSVLKNLTQLYPGSQLPERLISNTRKHFDSMPLSYAQAGFDMKEVFLHIRLIEEATEDRPAVFIQEQSIDGDPSTNTSDSPKFNSASSDGELCLFKITFACNSIISWSSVTCALENVGISFKEIQLFEKKNFTLGIIIIECSQEKCSKTKIESALKSATKKPRVMKLTFGLCGCEGRDSLGASTSAGLDGETMRKPGGETTGDSYSPSKEFDFNWDSPAERSLHRLIEMPHLGSSFTIIVDEWQTICSGKEELGKWLAIPEDVEFLEQITATLFKGTYKGKKVALRKLRGCERGSSFEVEFRKDILDLMTCGHRNILPFYGICIDDTHGMCTITKLMNGGSLHELIQKSKKIQLKDVLRIAIDIAEGTLFLNDHGVVHRDLNTTSVLLDKQGNAAIADIGMVNPCKVLGEVVEYETGGYKWLAPEVIAADPETVSETPMSNVYSFGMMLWEMITCQAPYAGYSPVQAAVGIAACGLRPDIPSDCPPLLKSLMQMCWNSYPLQRPHFSEILNVLR</sequence>
<dbReference type="InterPro" id="IPR000719">
    <property type="entry name" value="Prot_kinase_dom"/>
</dbReference>
<name>A0AA38FSN3_TAXCH</name>
<dbReference type="PROSITE" id="PS50011">
    <property type="entry name" value="PROTEIN_KINASE_DOM"/>
    <property type="match status" value="1"/>
</dbReference>
<dbReference type="Pfam" id="PF07714">
    <property type="entry name" value="PK_Tyr_Ser-Thr"/>
    <property type="match status" value="1"/>
</dbReference>
<dbReference type="PRINTS" id="PR00109">
    <property type="entry name" value="TYRKINASE"/>
</dbReference>
<feature type="region of interest" description="Disordered" evidence="1">
    <location>
        <begin position="283"/>
        <end position="309"/>
    </location>
</feature>
<evidence type="ECO:0000256" key="1">
    <source>
        <dbReference type="SAM" id="MobiDB-lite"/>
    </source>
</evidence>
<dbReference type="GO" id="GO:0004674">
    <property type="term" value="F:protein serine/threonine kinase activity"/>
    <property type="evidence" value="ECO:0007669"/>
    <property type="project" value="TreeGrafter"/>
</dbReference>
<dbReference type="PANTHER" id="PTHR44329:SF84">
    <property type="entry name" value="PROTEIN KINASE LIKE PROTEIN"/>
    <property type="match status" value="1"/>
</dbReference>
<reference evidence="3 4" key="1">
    <citation type="journal article" date="2021" name="Nat. Plants">
        <title>The Taxus genome provides insights into paclitaxel biosynthesis.</title>
        <authorList>
            <person name="Xiong X."/>
            <person name="Gou J."/>
            <person name="Liao Q."/>
            <person name="Li Y."/>
            <person name="Zhou Q."/>
            <person name="Bi G."/>
            <person name="Li C."/>
            <person name="Du R."/>
            <person name="Wang X."/>
            <person name="Sun T."/>
            <person name="Guo L."/>
            <person name="Liang H."/>
            <person name="Lu P."/>
            <person name="Wu Y."/>
            <person name="Zhang Z."/>
            <person name="Ro D.K."/>
            <person name="Shang Y."/>
            <person name="Huang S."/>
            <person name="Yan J."/>
        </authorList>
    </citation>
    <scope>NUCLEOTIDE SEQUENCE [LARGE SCALE GENOMIC DNA]</scope>
    <source>
        <strain evidence="3">Ta-2019</strain>
    </source>
</reference>
<dbReference type="InterPro" id="IPR051681">
    <property type="entry name" value="Ser/Thr_Kinases-Pseudokinases"/>
</dbReference>
<comment type="caution">
    <text evidence="3">The sequence shown here is derived from an EMBL/GenBank/DDBJ whole genome shotgun (WGS) entry which is preliminary data.</text>
</comment>
<evidence type="ECO:0000259" key="2">
    <source>
        <dbReference type="PROSITE" id="PS50011"/>
    </source>
</evidence>
<proteinExistence type="predicted"/>
<gene>
    <name evidence="3" type="ORF">KI387_037221</name>
</gene>
<protein>
    <recommendedName>
        <fullName evidence="2">Protein kinase domain-containing protein</fullName>
    </recommendedName>
</protein>
<evidence type="ECO:0000313" key="3">
    <source>
        <dbReference type="EMBL" id="KAH9309310.1"/>
    </source>
</evidence>
<accession>A0AA38FSN3</accession>
<dbReference type="Proteomes" id="UP000824469">
    <property type="component" value="Unassembled WGS sequence"/>
</dbReference>
<feature type="region of interest" description="Disordered" evidence="1">
    <location>
        <begin position="166"/>
        <end position="187"/>
    </location>
</feature>
<dbReference type="Gene3D" id="1.10.510.10">
    <property type="entry name" value="Transferase(Phosphotransferase) domain 1"/>
    <property type="match status" value="1"/>
</dbReference>
<dbReference type="SUPFAM" id="SSF56112">
    <property type="entry name" value="Protein kinase-like (PK-like)"/>
    <property type="match status" value="1"/>
</dbReference>
<dbReference type="OMA" id="KFVNDHG"/>
<dbReference type="GO" id="GO:0005524">
    <property type="term" value="F:ATP binding"/>
    <property type="evidence" value="ECO:0007669"/>
    <property type="project" value="InterPro"/>
</dbReference>
<organism evidence="3 4">
    <name type="scientific">Taxus chinensis</name>
    <name type="common">Chinese yew</name>
    <name type="synonym">Taxus wallichiana var. chinensis</name>
    <dbReference type="NCBI Taxonomy" id="29808"/>
    <lineage>
        <taxon>Eukaryota</taxon>
        <taxon>Viridiplantae</taxon>
        <taxon>Streptophyta</taxon>
        <taxon>Embryophyta</taxon>
        <taxon>Tracheophyta</taxon>
        <taxon>Spermatophyta</taxon>
        <taxon>Pinopsida</taxon>
        <taxon>Pinidae</taxon>
        <taxon>Conifers II</taxon>
        <taxon>Cupressales</taxon>
        <taxon>Taxaceae</taxon>
        <taxon>Taxus</taxon>
    </lineage>
</organism>
<dbReference type="InterPro" id="IPR011009">
    <property type="entry name" value="Kinase-like_dom_sf"/>
</dbReference>
<dbReference type="PANTHER" id="PTHR44329">
    <property type="entry name" value="SERINE/THREONINE-PROTEIN KINASE TNNI3K-RELATED"/>
    <property type="match status" value="1"/>
</dbReference>
<dbReference type="Pfam" id="PF24093">
    <property type="entry name" value="DUF7377"/>
    <property type="match status" value="1"/>
</dbReference>
<keyword evidence="4" id="KW-1185">Reference proteome</keyword>
<dbReference type="EMBL" id="JAHRHJ020000007">
    <property type="protein sequence ID" value="KAH9309310.1"/>
    <property type="molecule type" value="Genomic_DNA"/>
</dbReference>